<gene>
    <name evidence="1" type="ORF">U3653_22945</name>
</gene>
<dbReference type="EMBL" id="JAYKYQ010000010">
    <property type="protein sequence ID" value="MEB3512897.1"/>
    <property type="molecule type" value="Genomic_DNA"/>
</dbReference>
<reference evidence="1 2" key="1">
    <citation type="submission" date="2023-12" db="EMBL/GenBank/DDBJ databases">
        <title>novel species in genus Nocarida.</title>
        <authorList>
            <person name="Li Z."/>
        </authorList>
    </citation>
    <scope>NUCLEOTIDE SEQUENCE [LARGE SCALE GENOMIC DNA]</scope>
    <source>
        <strain evidence="1 2">CDC186</strain>
    </source>
</reference>
<protein>
    <submittedName>
        <fullName evidence="1">Uncharacterized protein</fullName>
    </submittedName>
</protein>
<accession>A0ABU6AZG6</accession>
<organism evidence="1 2">
    <name type="scientific">Nocardia implantans</name>
    <dbReference type="NCBI Taxonomy" id="3108168"/>
    <lineage>
        <taxon>Bacteria</taxon>
        <taxon>Bacillati</taxon>
        <taxon>Actinomycetota</taxon>
        <taxon>Actinomycetes</taxon>
        <taxon>Mycobacteriales</taxon>
        <taxon>Nocardiaceae</taxon>
        <taxon>Nocardia</taxon>
    </lineage>
</organism>
<dbReference type="Proteomes" id="UP001348098">
    <property type="component" value="Unassembled WGS sequence"/>
</dbReference>
<proteinExistence type="predicted"/>
<dbReference type="RefSeq" id="WP_195078857.1">
    <property type="nucleotide sequence ID" value="NZ_JAYKYQ010000010.1"/>
</dbReference>
<name>A0ABU6AZG6_9NOCA</name>
<sequence length="62" mass="6804">MQLPVLLLAVAIIIVATTALRRARPEDVPKVFEAFAAAFGRSTGRTRRRAVQEPQEAEDGIE</sequence>
<evidence type="ECO:0000313" key="2">
    <source>
        <dbReference type="Proteomes" id="UP001348098"/>
    </source>
</evidence>
<comment type="caution">
    <text evidence="1">The sequence shown here is derived from an EMBL/GenBank/DDBJ whole genome shotgun (WGS) entry which is preliminary data.</text>
</comment>
<evidence type="ECO:0000313" key="1">
    <source>
        <dbReference type="EMBL" id="MEB3512897.1"/>
    </source>
</evidence>
<keyword evidence="2" id="KW-1185">Reference proteome</keyword>